<keyword evidence="1" id="KW-0812">Transmembrane</keyword>
<comment type="caution">
    <text evidence="2">The sequence shown here is derived from an EMBL/GenBank/DDBJ whole genome shotgun (WGS) entry which is preliminary data.</text>
</comment>
<dbReference type="Proteomes" id="UP000760472">
    <property type="component" value="Unassembled WGS sequence"/>
</dbReference>
<feature type="transmembrane region" description="Helical" evidence="1">
    <location>
        <begin position="145"/>
        <end position="164"/>
    </location>
</feature>
<keyword evidence="1" id="KW-1133">Transmembrane helix</keyword>
<dbReference type="Pfam" id="PF14329">
    <property type="entry name" value="DUF4386"/>
    <property type="match status" value="1"/>
</dbReference>
<keyword evidence="1" id="KW-0472">Membrane</keyword>
<dbReference type="RefSeq" id="WP_205213993.1">
    <property type="nucleotide sequence ID" value="NZ_JAFFZP010000026.1"/>
</dbReference>
<dbReference type="EMBL" id="JAFFZP010000026">
    <property type="protein sequence ID" value="MBN0988743.1"/>
    <property type="molecule type" value="Genomic_DNA"/>
</dbReference>
<feature type="transmembrane region" description="Helical" evidence="1">
    <location>
        <begin position="92"/>
        <end position="115"/>
    </location>
</feature>
<feature type="transmembrane region" description="Helical" evidence="1">
    <location>
        <begin position="201"/>
        <end position="221"/>
    </location>
</feature>
<name>A0ABS2WAK3_9GAMM</name>
<keyword evidence="3" id="KW-1185">Reference proteome</keyword>
<accession>A0ABS2WAK3</accession>
<feature type="transmembrane region" description="Helical" evidence="1">
    <location>
        <begin position="176"/>
        <end position="195"/>
    </location>
</feature>
<protein>
    <submittedName>
        <fullName evidence="2">DUF4386 domain-containing protein</fullName>
    </submittedName>
</protein>
<feature type="transmembrane region" description="Helical" evidence="1">
    <location>
        <begin position="12"/>
        <end position="35"/>
    </location>
</feature>
<sequence>MNTVNEIRLARLAGCLYLLLIPMGVFGIMYIPELITVAGDNSATLANLTDHATTIRLSILCAFAIQLTQLFLVIALYYLLRPYGVIAARFMVLFTLVTIPIALLNELSHITALLLSESDLLREVFNPQQLDALTLFLLELHRQGIMIAHIFWGLWLMPMGYLVYRCGFLPRVIGVLLIIAGIGYCLDTITFFALATDRYLIAQYTFPGEVLLPLTLLWKAYRAEKRIVSDFNQGSE</sequence>
<evidence type="ECO:0000313" key="3">
    <source>
        <dbReference type="Proteomes" id="UP000760472"/>
    </source>
</evidence>
<proteinExistence type="predicted"/>
<feature type="transmembrane region" description="Helical" evidence="1">
    <location>
        <begin position="55"/>
        <end position="80"/>
    </location>
</feature>
<organism evidence="2 3">
    <name type="scientific">Amphritea pacifica</name>
    <dbReference type="NCBI Taxonomy" id="2811233"/>
    <lineage>
        <taxon>Bacteria</taxon>
        <taxon>Pseudomonadati</taxon>
        <taxon>Pseudomonadota</taxon>
        <taxon>Gammaproteobacteria</taxon>
        <taxon>Oceanospirillales</taxon>
        <taxon>Oceanospirillaceae</taxon>
        <taxon>Amphritea</taxon>
    </lineage>
</organism>
<dbReference type="InterPro" id="IPR025495">
    <property type="entry name" value="DUF4386"/>
</dbReference>
<gene>
    <name evidence="2" type="ORF">JW498_15340</name>
</gene>
<reference evidence="2 3" key="1">
    <citation type="submission" date="2021-02" db="EMBL/GenBank/DDBJ databases">
        <title>A novel species of genus Amphritea isolated from a fishpond in China.</title>
        <authorList>
            <person name="Lu H."/>
        </authorList>
    </citation>
    <scope>NUCLEOTIDE SEQUENCE [LARGE SCALE GENOMIC DNA]</scope>
    <source>
        <strain evidence="2 3">RP18W</strain>
    </source>
</reference>
<evidence type="ECO:0000313" key="2">
    <source>
        <dbReference type="EMBL" id="MBN0988743.1"/>
    </source>
</evidence>
<evidence type="ECO:0000256" key="1">
    <source>
        <dbReference type="SAM" id="Phobius"/>
    </source>
</evidence>